<keyword evidence="2" id="KW-1003">Cell membrane</keyword>
<feature type="transmembrane region" description="Helical" evidence="8">
    <location>
        <begin position="156"/>
        <end position="174"/>
    </location>
</feature>
<keyword evidence="6" id="KW-0449">Lipoprotein</keyword>
<dbReference type="InterPro" id="IPR046530">
    <property type="entry name" value="BIM1-like_dom"/>
</dbReference>
<protein>
    <submittedName>
        <fullName evidence="11">10877_t:CDS:1</fullName>
    </submittedName>
</protein>
<keyword evidence="12" id="KW-1185">Reference proteome</keyword>
<keyword evidence="8" id="KW-1133">Transmembrane helix</keyword>
<dbReference type="InterPro" id="IPR046936">
    <property type="entry name" value="BIM1-like"/>
</dbReference>
<dbReference type="EMBL" id="CAJVPJ010000687">
    <property type="protein sequence ID" value="CAG8549074.1"/>
    <property type="molecule type" value="Genomic_DNA"/>
</dbReference>
<dbReference type="AlphaFoldDB" id="A0A9N9B351"/>
<organism evidence="11 12">
    <name type="scientific">Paraglomus occultum</name>
    <dbReference type="NCBI Taxonomy" id="144539"/>
    <lineage>
        <taxon>Eukaryota</taxon>
        <taxon>Fungi</taxon>
        <taxon>Fungi incertae sedis</taxon>
        <taxon>Mucoromycota</taxon>
        <taxon>Glomeromycotina</taxon>
        <taxon>Glomeromycetes</taxon>
        <taxon>Paraglomerales</taxon>
        <taxon>Paraglomeraceae</taxon>
        <taxon>Paraglomus</taxon>
    </lineage>
</organism>
<evidence type="ECO:0000256" key="5">
    <source>
        <dbReference type="ARBA" id="ARBA00023180"/>
    </source>
</evidence>
<evidence type="ECO:0000256" key="3">
    <source>
        <dbReference type="ARBA" id="ARBA00022729"/>
    </source>
</evidence>
<accession>A0A9N9B351</accession>
<evidence type="ECO:0000256" key="6">
    <source>
        <dbReference type="ARBA" id="ARBA00023288"/>
    </source>
</evidence>
<evidence type="ECO:0000256" key="2">
    <source>
        <dbReference type="ARBA" id="ARBA00022475"/>
    </source>
</evidence>
<keyword evidence="5" id="KW-0325">Glycoprotein</keyword>
<evidence type="ECO:0000256" key="4">
    <source>
        <dbReference type="ARBA" id="ARBA00023136"/>
    </source>
</evidence>
<evidence type="ECO:0000256" key="7">
    <source>
        <dbReference type="ARBA" id="ARBA00037868"/>
    </source>
</evidence>
<evidence type="ECO:0000256" key="1">
    <source>
        <dbReference type="ARBA" id="ARBA00004236"/>
    </source>
</evidence>
<dbReference type="GO" id="GO:0012505">
    <property type="term" value="C:endomembrane system"/>
    <property type="evidence" value="ECO:0007669"/>
    <property type="project" value="UniProtKB-SubCell"/>
</dbReference>
<evidence type="ECO:0000313" key="12">
    <source>
        <dbReference type="Proteomes" id="UP000789572"/>
    </source>
</evidence>
<dbReference type="PANTHER" id="PTHR34992">
    <property type="entry name" value="HYPHAL ANASTAMOSIS-7 PROTEIN"/>
    <property type="match status" value="1"/>
</dbReference>
<dbReference type="Pfam" id="PF20238">
    <property type="entry name" value="BIM1-like_dom"/>
    <property type="match status" value="1"/>
</dbReference>
<keyword evidence="4 8" id="KW-0472">Membrane</keyword>
<reference evidence="11" key="1">
    <citation type="submission" date="2021-06" db="EMBL/GenBank/DDBJ databases">
        <authorList>
            <person name="Kallberg Y."/>
            <person name="Tangrot J."/>
            <person name="Rosling A."/>
        </authorList>
    </citation>
    <scope>NUCLEOTIDE SEQUENCE</scope>
    <source>
        <strain evidence="11">IA702</strain>
    </source>
</reference>
<gene>
    <name evidence="11" type="ORF">POCULU_LOCUS4925</name>
</gene>
<keyword evidence="3 9" id="KW-0732">Signal</keyword>
<comment type="caution">
    <text evidence="11">The sequence shown here is derived from an EMBL/GenBank/DDBJ whole genome shotgun (WGS) entry which is preliminary data.</text>
</comment>
<comment type="subcellular location">
    <subcellularLocation>
        <location evidence="1">Cell membrane</location>
    </subcellularLocation>
    <subcellularLocation>
        <location evidence="7">Endomembrane system</location>
        <topology evidence="7">Lipid-anchor</topology>
    </subcellularLocation>
</comment>
<feature type="domain" description="Copper acquisition factor BIM1-like" evidence="10">
    <location>
        <begin position="21"/>
        <end position="152"/>
    </location>
</feature>
<evidence type="ECO:0000259" key="10">
    <source>
        <dbReference type="Pfam" id="PF20238"/>
    </source>
</evidence>
<dbReference type="Proteomes" id="UP000789572">
    <property type="component" value="Unassembled WGS sequence"/>
</dbReference>
<name>A0A9N9B351_9GLOM</name>
<feature type="chain" id="PRO_5040348736" evidence="9">
    <location>
        <begin position="23"/>
        <end position="180"/>
    </location>
</feature>
<sequence>MKYTVKIVFFIVTLFVLSDVEAHFELLNPPPRGPFDENLLSISPCASYNSTNTSAITTFPLNGQATSKFEDGDGNFVYRYALTSNATFTNVCSNITLSTTDTYPKQITTQLDLTLASAKAGDQGVLQAYYVSNNGNESWYQCADIKVVAASSAPTIAIGSVMFYTILAVILMTNGHDYKF</sequence>
<evidence type="ECO:0000256" key="8">
    <source>
        <dbReference type="SAM" id="Phobius"/>
    </source>
</evidence>
<keyword evidence="8" id="KW-0812">Transmembrane</keyword>
<feature type="signal peptide" evidence="9">
    <location>
        <begin position="1"/>
        <end position="22"/>
    </location>
</feature>
<dbReference type="GO" id="GO:0005886">
    <property type="term" value="C:plasma membrane"/>
    <property type="evidence" value="ECO:0007669"/>
    <property type="project" value="UniProtKB-SubCell"/>
</dbReference>
<dbReference type="OrthoDB" id="2146436at2759"/>
<evidence type="ECO:0000256" key="9">
    <source>
        <dbReference type="SAM" id="SignalP"/>
    </source>
</evidence>
<proteinExistence type="predicted"/>
<evidence type="ECO:0000313" key="11">
    <source>
        <dbReference type="EMBL" id="CAG8549074.1"/>
    </source>
</evidence>